<dbReference type="Pfam" id="PF00903">
    <property type="entry name" value="Glyoxalase"/>
    <property type="match status" value="1"/>
</dbReference>
<dbReference type="EMBL" id="FSRA01000001">
    <property type="protein sequence ID" value="SIN89006.1"/>
    <property type="molecule type" value="Genomic_DNA"/>
</dbReference>
<feature type="transmembrane region" description="Helical" evidence="1">
    <location>
        <begin position="6"/>
        <end position="27"/>
    </location>
</feature>
<accession>A0A1N6F1A2</accession>
<evidence type="ECO:0000256" key="1">
    <source>
        <dbReference type="SAM" id="Phobius"/>
    </source>
</evidence>
<proteinExistence type="predicted"/>
<evidence type="ECO:0000259" key="2">
    <source>
        <dbReference type="Pfam" id="PF00903"/>
    </source>
</evidence>
<dbReference type="InterPro" id="IPR004360">
    <property type="entry name" value="Glyas_Fos-R_dOase_dom"/>
</dbReference>
<keyword evidence="1" id="KW-0472">Membrane</keyword>
<feature type="domain" description="Glyoxalase/fosfomycin resistance/dioxygenase" evidence="2">
    <location>
        <begin position="16"/>
        <end position="121"/>
    </location>
</feature>
<dbReference type="Gene3D" id="3.10.180.10">
    <property type="entry name" value="2,3-Dihydroxybiphenyl 1,2-Dioxygenase, domain 1"/>
    <property type="match status" value="1"/>
</dbReference>
<keyword evidence="1" id="KW-1133">Transmembrane helix</keyword>
<evidence type="ECO:0000313" key="4">
    <source>
        <dbReference type="Proteomes" id="UP000185003"/>
    </source>
</evidence>
<reference evidence="3 4" key="1">
    <citation type="submission" date="2016-11" db="EMBL/GenBank/DDBJ databases">
        <authorList>
            <person name="Jaros S."/>
            <person name="Januszkiewicz K."/>
            <person name="Wedrychowicz H."/>
        </authorList>
    </citation>
    <scope>NUCLEOTIDE SEQUENCE [LARGE SCALE GENOMIC DNA]</scope>
    <source>
        <strain evidence="3 4">DSM 24787</strain>
    </source>
</reference>
<dbReference type="InterPro" id="IPR029068">
    <property type="entry name" value="Glyas_Bleomycin-R_OHBP_Dase"/>
</dbReference>
<gene>
    <name evidence="3" type="ORF">SAMN04488055_1952</name>
</gene>
<dbReference type="OrthoDB" id="9796521at2"/>
<keyword evidence="4" id="KW-1185">Reference proteome</keyword>
<protein>
    <recommendedName>
        <fullName evidence="2">Glyoxalase/fosfomycin resistance/dioxygenase domain-containing protein</fullName>
    </recommendedName>
</protein>
<organism evidence="3 4">
    <name type="scientific">Chitinophaga niabensis</name>
    <dbReference type="NCBI Taxonomy" id="536979"/>
    <lineage>
        <taxon>Bacteria</taxon>
        <taxon>Pseudomonadati</taxon>
        <taxon>Bacteroidota</taxon>
        <taxon>Chitinophagia</taxon>
        <taxon>Chitinophagales</taxon>
        <taxon>Chitinophagaceae</taxon>
        <taxon>Chitinophaga</taxon>
    </lineage>
</organism>
<sequence length="143" mass="16293">MNTEPNIKQAVPFFMIADMISSLAFYIDQVGFELKMKWVPAGRIEWCWLQFGHASIMLQEHMKTGEYTEHKKGLGVCVCFMCNDAVALYHTFRSKGLAVNEPVVENGLWVIKLTDPDGYNLLFESETDVSEETKYSDWIAAGK</sequence>
<keyword evidence="1" id="KW-0812">Transmembrane</keyword>
<dbReference type="Proteomes" id="UP000185003">
    <property type="component" value="Unassembled WGS sequence"/>
</dbReference>
<dbReference type="AlphaFoldDB" id="A0A1N6F1A2"/>
<dbReference type="RefSeq" id="WP_074239053.1">
    <property type="nucleotide sequence ID" value="NZ_FSRA01000001.1"/>
</dbReference>
<dbReference type="SUPFAM" id="SSF54593">
    <property type="entry name" value="Glyoxalase/Bleomycin resistance protein/Dihydroxybiphenyl dioxygenase"/>
    <property type="match status" value="1"/>
</dbReference>
<evidence type="ECO:0000313" key="3">
    <source>
        <dbReference type="EMBL" id="SIN89006.1"/>
    </source>
</evidence>
<name>A0A1N6F1A2_9BACT</name>
<dbReference type="STRING" id="536979.SAMN04488055_1952"/>